<dbReference type="InterPro" id="IPR043131">
    <property type="entry name" value="BCAT-like_N"/>
</dbReference>
<evidence type="ECO:0000313" key="2">
    <source>
        <dbReference type="EMBL" id="MPY38727.1"/>
    </source>
</evidence>
<reference evidence="2 3" key="1">
    <citation type="submission" date="2019-07" db="EMBL/GenBank/DDBJ databases">
        <title>New species of Amycolatopsis and Streptomyces.</title>
        <authorList>
            <person name="Duangmal K."/>
            <person name="Teo W.F.A."/>
            <person name="Lipun K."/>
        </authorList>
    </citation>
    <scope>NUCLEOTIDE SEQUENCE [LARGE SCALE GENOMIC DNA]</scope>
    <source>
        <strain evidence="2 3">TISTR 2346</strain>
    </source>
</reference>
<evidence type="ECO:0000256" key="1">
    <source>
        <dbReference type="SAM" id="MobiDB-lite"/>
    </source>
</evidence>
<dbReference type="GO" id="GO:0003824">
    <property type="term" value="F:catalytic activity"/>
    <property type="evidence" value="ECO:0007669"/>
    <property type="project" value="InterPro"/>
</dbReference>
<protein>
    <submittedName>
        <fullName evidence="2">Uncharacterized protein</fullName>
    </submittedName>
</protein>
<proteinExistence type="predicted"/>
<sequence>MKERTTTHDVVIGLMSDQARSRSNQARSRSKEIFEGPKAYRNAGGSISLFRPEANARRFARSTGLNSRGTVSCRPQHRRSGTGTGNRGCLVGQPWPRAQVRLRGRTTRVGYRAAAALCRFLAARARPSVWE</sequence>
<dbReference type="EMBL" id="VJZE01000005">
    <property type="protein sequence ID" value="MPY38727.1"/>
    <property type="molecule type" value="Genomic_DNA"/>
</dbReference>
<feature type="region of interest" description="Disordered" evidence="1">
    <location>
        <begin position="1"/>
        <end position="35"/>
    </location>
</feature>
<comment type="caution">
    <text evidence="2">The sequence shown here is derived from an EMBL/GenBank/DDBJ whole genome shotgun (WGS) entry which is preliminary data.</text>
</comment>
<dbReference type="Gene3D" id="3.30.470.10">
    <property type="match status" value="1"/>
</dbReference>
<dbReference type="AlphaFoldDB" id="A0A5N8VU03"/>
<dbReference type="SUPFAM" id="SSF56752">
    <property type="entry name" value="D-aminoacid aminotransferase-like PLP-dependent enzymes"/>
    <property type="match status" value="1"/>
</dbReference>
<organism evidence="2 3">
    <name type="scientific">Streptomyces phyllanthi</name>
    <dbReference type="NCBI Taxonomy" id="1803180"/>
    <lineage>
        <taxon>Bacteria</taxon>
        <taxon>Bacillati</taxon>
        <taxon>Actinomycetota</taxon>
        <taxon>Actinomycetes</taxon>
        <taxon>Kitasatosporales</taxon>
        <taxon>Streptomycetaceae</taxon>
        <taxon>Streptomyces</taxon>
    </lineage>
</organism>
<evidence type="ECO:0000313" key="3">
    <source>
        <dbReference type="Proteomes" id="UP000326979"/>
    </source>
</evidence>
<feature type="region of interest" description="Disordered" evidence="1">
    <location>
        <begin position="60"/>
        <end position="92"/>
    </location>
</feature>
<dbReference type="InterPro" id="IPR036038">
    <property type="entry name" value="Aminotransferase-like"/>
</dbReference>
<name>A0A5N8VU03_9ACTN</name>
<keyword evidence="3" id="KW-1185">Reference proteome</keyword>
<gene>
    <name evidence="2" type="ORF">FNH04_01770</name>
</gene>
<dbReference type="Proteomes" id="UP000326979">
    <property type="component" value="Unassembled WGS sequence"/>
</dbReference>
<accession>A0A5N8VU03</accession>